<feature type="transmembrane region" description="Helical" evidence="2">
    <location>
        <begin position="122"/>
        <end position="147"/>
    </location>
</feature>
<feature type="transmembrane region" description="Helical" evidence="2">
    <location>
        <begin position="95"/>
        <end position="116"/>
    </location>
</feature>
<evidence type="ECO:0008006" key="5">
    <source>
        <dbReference type="Google" id="ProtNLM"/>
    </source>
</evidence>
<dbReference type="PANTHER" id="PTHR38848:SF3">
    <property type="entry name" value="G-PROTEIN COUPLED RECEPTORS FAMILY 3 PROFILE DOMAIN-CONTAINING PROTEIN"/>
    <property type="match status" value="1"/>
</dbReference>
<keyword evidence="4" id="KW-1185">Reference proteome</keyword>
<keyword evidence="2" id="KW-1133">Transmembrane helix</keyword>
<dbReference type="PANTHER" id="PTHR38848">
    <property type="entry name" value="G-PROTEIN COUPLED RECEPTORS FAMILY 3 PROFILE DOMAIN-CONTAINING PROTEIN"/>
    <property type="match status" value="1"/>
</dbReference>
<dbReference type="Proteomes" id="UP000076580">
    <property type="component" value="Chromosome 01"/>
</dbReference>
<feature type="transmembrane region" description="Helical" evidence="2">
    <location>
        <begin position="243"/>
        <end position="266"/>
    </location>
</feature>
<evidence type="ECO:0000256" key="2">
    <source>
        <dbReference type="SAM" id="Phobius"/>
    </source>
</evidence>
<dbReference type="RefSeq" id="XP_040658245.1">
    <property type="nucleotide sequence ID" value="XM_040797362.1"/>
</dbReference>
<gene>
    <name evidence="3" type="ORF">DCS_00020</name>
</gene>
<feature type="transmembrane region" description="Helical" evidence="2">
    <location>
        <begin position="159"/>
        <end position="181"/>
    </location>
</feature>
<keyword evidence="2" id="KW-0812">Transmembrane</keyword>
<feature type="region of interest" description="Disordered" evidence="1">
    <location>
        <begin position="368"/>
        <end position="389"/>
    </location>
</feature>
<accession>A0A151GP71</accession>
<evidence type="ECO:0000313" key="4">
    <source>
        <dbReference type="Proteomes" id="UP000076580"/>
    </source>
</evidence>
<feature type="region of interest" description="Disordered" evidence="1">
    <location>
        <begin position="36"/>
        <end position="71"/>
    </location>
</feature>
<feature type="region of interest" description="Disordered" evidence="1">
    <location>
        <begin position="301"/>
        <end position="333"/>
    </location>
</feature>
<reference evidence="3 4" key="1">
    <citation type="journal article" date="2016" name="Sci. Rep.">
        <title>Insights into Adaptations to a Near-Obligate Nematode Endoparasitic Lifestyle from the Finished Genome of Drechmeria coniospora.</title>
        <authorList>
            <person name="Zhang L."/>
            <person name="Zhou Z."/>
            <person name="Guo Q."/>
            <person name="Fokkens L."/>
            <person name="Miskei M."/>
            <person name="Pocsi I."/>
            <person name="Zhang W."/>
            <person name="Chen M."/>
            <person name="Wang L."/>
            <person name="Sun Y."/>
            <person name="Donzelli B.G."/>
            <person name="Gibson D.M."/>
            <person name="Nelson D.R."/>
            <person name="Luo J.G."/>
            <person name="Rep M."/>
            <person name="Liu H."/>
            <person name="Yang S."/>
            <person name="Wang J."/>
            <person name="Krasnoff S.B."/>
            <person name="Xu Y."/>
            <person name="Molnar I."/>
            <person name="Lin M."/>
        </authorList>
    </citation>
    <scope>NUCLEOTIDE SEQUENCE [LARGE SCALE GENOMIC DNA]</scope>
    <source>
        <strain evidence="3 4">ARSEF 6962</strain>
    </source>
</reference>
<evidence type="ECO:0000256" key="1">
    <source>
        <dbReference type="SAM" id="MobiDB-lite"/>
    </source>
</evidence>
<organism evidence="3 4">
    <name type="scientific">Drechmeria coniospora</name>
    <name type="common">Nematophagous fungus</name>
    <name type="synonym">Meria coniospora</name>
    <dbReference type="NCBI Taxonomy" id="98403"/>
    <lineage>
        <taxon>Eukaryota</taxon>
        <taxon>Fungi</taxon>
        <taxon>Dikarya</taxon>
        <taxon>Ascomycota</taxon>
        <taxon>Pezizomycotina</taxon>
        <taxon>Sordariomycetes</taxon>
        <taxon>Hypocreomycetidae</taxon>
        <taxon>Hypocreales</taxon>
        <taxon>Ophiocordycipitaceae</taxon>
        <taxon>Drechmeria</taxon>
    </lineage>
</organism>
<dbReference type="AlphaFoldDB" id="A0A151GP71"/>
<sequence length="428" mass="46419">MAETKVFGVPIAGEITSMLLSMISTTVLTLFISRPSPAPAARPRRPSSVLTWRRDAPQREGLSPSKSGAGFRSFPGVGNGRQRCRSVGRGLTRAVDAVVFAIYVDSYLFVFATAILQHAIGINMSLATCEGAILLCLVCYVTTKHIIRGTPKRRLKSRLYLFNSFGMLGVYLVVAVLNFVFRIAKMEDGMCVIGMKSLAMIPLISFDAVVNIYLTFMFIIPLRRLHSFKNMPRSPANMRLRKTAFRTFFGALFTLISSVVNLTVLMAMGGQPGWVCLMCCNGDILFSAIILQWVTTGDNHHGPAKISSSGGDTARGDPSTLSHMKPPRSMEDRDSIFSKARASPNDLELCDGDNMKQSGIVITTTIRHESGPHGQGTAGQGPVSANCSTADGAERASQDFLVPDPQLYPRQQTSIVAGMRAGVPEYGP</sequence>
<dbReference type="EMBL" id="LAYC01000001">
    <property type="protein sequence ID" value="KYK58893.1"/>
    <property type="molecule type" value="Genomic_DNA"/>
</dbReference>
<protein>
    <recommendedName>
        <fullName evidence="5">Transmembrane protein</fullName>
    </recommendedName>
</protein>
<proteinExistence type="predicted"/>
<feature type="transmembrane region" description="Helical" evidence="2">
    <location>
        <begin position="201"/>
        <end position="222"/>
    </location>
</feature>
<comment type="caution">
    <text evidence="3">The sequence shown here is derived from an EMBL/GenBank/DDBJ whole genome shotgun (WGS) entry which is preliminary data.</text>
</comment>
<feature type="transmembrane region" description="Helical" evidence="2">
    <location>
        <begin position="6"/>
        <end position="32"/>
    </location>
</feature>
<keyword evidence="2" id="KW-0472">Membrane</keyword>
<dbReference type="InParanoid" id="A0A151GP71"/>
<dbReference type="GeneID" id="63712663"/>
<name>A0A151GP71_DRECN</name>
<evidence type="ECO:0000313" key="3">
    <source>
        <dbReference type="EMBL" id="KYK58893.1"/>
    </source>
</evidence>